<evidence type="ECO:0000313" key="1">
    <source>
        <dbReference type="EMBL" id="GMF02430.1"/>
    </source>
</evidence>
<name>A0ACB5U5F9_AMBMO</name>
<gene>
    <name evidence="1" type="ORF">Amon02_001146000</name>
</gene>
<keyword evidence="2" id="KW-1185">Reference proteome</keyword>
<reference evidence="1" key="1">
    <citation type="submission" date="2023-04" db="EMBL/GenBank/DDBJ databases">
        <title>Ambrosiozyma monospora NBRC 10751.</title>
        <authorList>
            <person name="Ichikawa N."/>
            <person name="Sato H."/>
            <person name="Tonouchi N."/>
        </authorList>
    </citation>
    <scope>NUCLEOTIDE SEQUENCE</scope>
    <source>
        <strain evidence="1">NBRC 10751</strain>
    </source>
</reference>
<comment type="caution">
    <text evidence="1">The sequence shown here is derived from an EMBL/GenBank/DDBJ whole genome shotgun (WGS) entry which is preliminary data.</text>
</comment>
<evidence type="ECO:0000313" key="2">
    <source>
        <dbReference type="Proteomes" id="UP001165064"/>
    </source>
</evidence>
<dbReference type="EMBL" id="BSXS01012482">
    <property type="protein sequence ID" value="GMF02430.1"/>
    <property type="molecule type" value="Genomic_DNA"/>
</dbReference>
<accession>A0ACB5U5F9</accession>
<protein>
    <submittedName>
        <fullName evidence="1">Unnamed protein product</fullName>
    </submittedName>
</protein>
<organism evidence="1 2">
    <name type="scientific">Ambrosiozyma monospora</name>
    <name type="common">Yeast</name>
    <name type="synonym">Endomycopsis monosporus</name>
    <dbReference type="NCBI Taxonomy" id="43982"/>
    <lineage>
        <taxon>Eukaryota</taxon>
        <taxon>Fungi</taxon>
        <taxon>Dikarya</taxon>
        <taxon>Ascomycota</taxon>
        <taxon>Saccharomycotina</taxon>
        <taxon>Pichiomycetes</taxon>
        <taxon>Pichiales</taxon>
        <taxon>Pichiaceae</taxon>
        <taxon>Ambrosiozyma</taxon>
    </lineage>
</organism>
<proteinExistence type="predicted"/>
<dbReference type="Proteomes" id="UP001165064">
    <property type="component" value="Unassembled WGS sequence"/>
</dbReference>
<sequence length="301" mass="33590">MSLKVTSKDQVESILSKYDTFLFDCDGVLWLGNTLLPKVMETLNMLRSHHKKVIFVTNNSTKSREDYVQKFDKFGLKVQKEEIFGSAYASAIYISEILQLPKDKKVWIMGQKGIETELHEVGYETLGGTDPKLDEVLDLDDKENCPVYNLDPSVGAVVCGLETKINYHRMAMALQYLQKPEVEFVATNIDSTYPTHGLKMPGAGSCIEAVAFAAGRTPVSCGKPNPGMMDAICKSHKIDRSRSIMVGDRLNTDMKFGRDGGLATLLVLTGIETVENVKKLEEKEQPTYYADKLGDLFELLQ</sequence>